<keyword evidence="3" id="KW-1185">Reference proteome</keyword>
<keyword evidence="1" id="KW-0732">Signal</keyword>
<gene>
    <name evidence="2" type="ORF">OE88DRAFT_758361</name>
</gene>
<dbReference type="EMBL" id="ML213522">
    <property type="protein sequence ID" value="TFK47890.1"/>
    <property type="molecule type" value="Genomic_DNA"/>
</dbReference>
<dbReference type="Proteomes" id="UP000305948">
    <property type="component" value="Unassembled WGS sequence"/>
</dbReference>
<proteinExistence type="predicted"/>
<evidence type="ECO:0000313" key="2">
    <source>
        <dbReference type="EMBL" id="TFK47890.1"/>
    </source>
</evidence>
<name>A0A5C3MS75_9AGAM</name>
<feature type="chain" id="PRO_5023020292" evidence="1">
    <location>
        <begin position="25"/>
        <end position="99"/>
    </location>
</feature>
<dbReference type="AlphaFoldDB" id="A0A5C3MS75"/>
<accession>A0A5C3MS75</accession>
<reference evidence="2 3" key="1">
    <citation type="journal article" date="2019" name="Nat. Ecol. Evol.">
        <title>Megaphylogeny resolves global patterns of mushroom evolution.</title>
        <authorList>
            <person name="Varga T."/>
            <person name="Krizsan K."/>
            <person name="Foldi C."/>
            <person name="Dima B."/>
            <person name="Sanchez-Garcia M."/>
            <person name="Sanchez-Ramirez S."/>
            <person name="Szollosi G.J."/>
            <person name="Szarkandi J.G."/>
            <person name="Papp V."/>
            <person name="Albert L."/>
            <person name="Andreopoulos W."/>
            <person name="Angelini C."/>
            <person name="Antonin V."/>
            <person name="Barry K.W."/>
            <person name="Bougher N.L."/>
            <person name="Buchanan P."/>
            <person name="Buyck B."/>
            <person name="Bense V."/>
            <person name="Catcheside P."/>
            <person name="Chovatia M."/>
            <person name="Cooper J."/>
            <person name="Damon W."/>
            <person name="Desjardin D."/>
            <person name="Finy P."/>
            <person name="Geml J."/>
            <person name="Haridas S."/>
            <person name="Hughes K."/>
            <person name="Justo A."/>
            <person name="Karasinski D."/>
            <person name="Kautmanova I."/>
            <person name="Kiss B."/>
            <person name="Kocsube S."/>
            <person name="Kotiranta H."/>
            <person name="LaButti K.M."/>
            <person name="Lechner B.E."/>
            <person name="Liimatainen K."/>
            <person name="Lipzen A."/>
            <person name="Lukacs Z."/>
            <person name="Mihaltcheva S."/>
            <person name="Morgado L.N."/>
            <person name="Niskanen T."/>
            <person name="Noordeloos M.E."/>
            <person name="Ohm R.A."/>
            <person name="Ortiz-Santana B."/>
            <person name="Ovrebo C."/>
            <person name="Racz N."/>
            <person name="Riley R."/>
            <person name="Savchenko A."/>
            <person name="Shiryaev A."/>
            <person name="Soop K."/>
            <person name="Spirin V."/>
            <person name="Szebenyi C."/>
            <person name="Tomsovsky M."/>
            <person name="Tulloss R.E."/>
            <person name="Uehling J."/>
            <person name="Grigoriev I.V."/>
            <person name="Vagvolgyi C."/>
            <person name="Papp T."/>
            <person name="Martin F.M."/>
            <person name="Miettinen O."/>
            <person name="Hibbett D.S."/>
            <person name="Nagy L.G."/>
        </authorList>
    </citation>
    <scope>NUCLEOTIDE SEQUENCE [LARGE SCALE GENOMIC DNA]</scope>
    <source>
        <strain evidence="2 3">OMC1185</strain>
    </source>
</reference>
<feature type="signal peptide" evidence="1">
    <location>
        <begin position="1"/>
        <end position="24"/>
    </location>
</feature>
<organism evidence="2 3">
    <name type="scientific">Heliocybe sulcata</name>
    <dbReference type="NCBI Taxonomy" id="5364"/>
    <lineage>
        <taxon>Eukaryota</taxon>
        <taxon>Fungi</taxon>
        <taxon>Dikarya</taxon>
        <taxon>Basidiomycota</taxon>
        <taxon>Agaricomycotina</taxon>
        <taxon>Agaricomycetes</taxon>
        <taxon>Gloeophyllales</taxon>
        <taxon>Gloeophyllaceae</taxon>
        <taxon>Heliocybe</taxon>
    </lineage>
</organism>
<evidence type="ECO:0000256" key="1">
    <source>
        <dbReference type="SAM" id="SignalP"/>
    </source>
</evidence>
<evidence type="ECO:0000313" key="3">
    <source>
        <dbReference type="Proteomes" id="UP000305948"/>
    </source>
</evidence>
<sequence length="99" mass="10638">MAHFSTNRLLPILLVFAHSGAVSSASESALMESINVDSCLHGARAYSHTKTKCPDSSPPLCSSFWKGSPPSTSGTLFDPPSRVHLPNLLLPVHNIIWAQ</sequence>
<protein>
    <submittedName>
        <fullName evidence="2">Uncharacterized protein</fullName>
    </submittedName>
</protein>